<keyword evidence="12" id="KW-0472">Membrane</keyword>
<dbReference type="InterPro" id="IPR002401">
    <property type="entry name" value="Cyt_P450_E_grp-I"/>
</dbReference>
<keyword evidence="6" id="KW-0812">Transmembrane</keyword>
<evidence type="ECO:0000256" key="11">
    <source>
        <dbReference type="ARBA" id="ARBA00023033"/>
    </source>
</evidence>
<evidence type="ECO:0000313" key="15">
    <source>
        <dbReference type="EMBL" id="KZT66444.1"/>
    </source>
</evidence>
<evidence type="ECO:0000256" key="5">
    <source>
        <dbReference type="ARBA" id="ARBA00022617"/>
    </source>
</evidence>
<name>A0A165N2Z2_9APHY</name>
<evidence type="ECO:0000256" key="6">
    <source>
        <dbReference type="ARBA" id="ARBA00022692"/>
    </source>
</evidence>
<keyword evidence="7 13" id="KW-0479">Metal-binding</keyword>
<dbReference type="InterPro" id="IPR017972">
    <property type="entry name" value="Cyt_P450_CS"/>
</dbReference>
<dbReference type="PANTHER" id="PTHR46300:SF7">
    <property type="entry name" value="P450, PUTATIVE (EUROFUNG)-RELATED"/>
    <property type="match status" value="1"/>
</dbReference>
<evidence type="ECO:0000256" key="1">
    <source>
        <dbReference type="ARBA" id="ARBA00001971"/>
    </source>
</evidence>
<dbReference type="CDD" id="cd11065">
    <property type="entry name" value="CYP64-like"/>
    <property type="match status" value="1"/>
</dbReference>
<dbReference type="GO" id="GO:0016705">
    <property type="term" value="F:oxidoreductase activity, acting on paired donors, with incorporation or reduction of molecular oxygen"/>
    <property type="evidence" value="ECO:0007669"/>
    <property type="project" value="InterPro"/>
</dbReference>
<keyword evidence="9 14" id="KW-0560">Oxidoreductase</keyword>
<evidence type="ECO:0000256" key="14">
    <source>
        <dbReference type="RuleBase" id="RU000461"/>
    </source>
</evidence>
<sequence>MSRTVILALLIVLFVLLCWLIVVRRRREALPSPPGPKPLLIVGNVREIRSFVQDKQRPEWRRYGDVMYMHALGRELVVLNSASAATDLLEKRGSAYSNRPALVMARELIGRRKFMLVADYNDFYRASKRMLWNALTPRAVAGYQALQEAVSLAFLEDLLRAPEQFRAHIHRNIASLAFRVAYGCQSPEREGYYIQVARRFSQVTSVAVEPGRWLVDSIPILQHIPAWFPGAHFKRWALTARVVVEEIANAPYAMVKGNMAKGQQDMTSFASRAMEAVVESTGAPPTPEDDDLIKHAAASMFSGSTGTTSAFLTSFFHAMARNPDVQKRAQDELDRVVGPARLPALSDRESLPYIERLIQELHRVYPAAPFTPHGAAQDDEYRGFRIRKGTSVAANLWAIFSDPVAYPRPEEFDPDRFMPTEKGAAQPDPRDLSFGLGRRRCPGTHLANATTFLFIARTLATFDVRRPVGPDGAEYAPALAFTDGLVCEPQPFACRVVPRSAARTALIGGGVEAQADR</sequence>
<evidence type="ECO:0000256" key="10">
    <source>
        <dbReference type="ARBA" id="ARBA00023004"/>
    </source>
</evidence>
<dbReference type="GO" id="GO:0005506">
    <property type="term" value="F:iron ion binding"/>
    <property type="evidence" value="ECO:0007669"/>
    <property type="project" value="InterPro"/>
</dbReference>
<comment type="cofactor">
    <cofactor evidence="1 13">
        <name>heme</name>
        <dbReference type="ChEBI" id="CHEBI:30413"/>
    </cofactor>
</comment>
<dbReference type="PANTHER" id="PTHR46300">
    <property type="entry name" value="P450, PUTATIVE (EUROFUNG)-RELATED-RELATED"/>
    <property type="match status" value="1"/>
</dbReference>
<dbReference type="Proteomes" id="UP000076727">
    <property type="component" value="Unassembled WGS sequence"/>
</dbReference>
<keyword evidence="5 13" id="KW-0349">Heme</keyword>
<dbReference type="PROSITE" id="PS00086">
    <property type="entry name" value="CYTOCHROME_P450"/>
    <property type="match status" value="1"/>
</dbReference>
<dbReference type="GO" id="GO:0020037">
    <property type="term" value="F:heme binding"/>
    <property type="evidence" value="ECO:0007669"/>
    <property type="project" value="InterPro"/>
</dbReference>
<comment type="pathway">
    <text evidence="3">Secondary metabolite biosynthesis.</text>
</comment>
<evidence type="ECO:0000256" key="9">
    <source>
        <dbReference type="ARBA" id="ARBA00023002"/>
    </source>
</evidence>
<dbReference type="Gene3D" id="1.10.630.10">
    <property type="entry name" value="Cytochrome P450"/>
    <property type="match status" value="1"/>
</dbReference>
<comment type="similarity">
    <text evidence="4 14">Belongs to the cytochrome P450 family.</text>
</comment>
<reference evidence="15 16" key="1">
    <citation type="journal article" date="2016" name="Mol. Biol. Evol.">
        <title>Comparative Genomics of Early-Diverging Mushroom-Forming Fungi Provides Insights into the Origins of Lignocellulose Decay Capabilities.</title>
        <authorList>
            <person name="Nagy L.G."/>
            <person name="Riley R."/>
            <person name="Tritt A."/>
            <person name="Adam C."/>
            <person name="Daum C."/>
            <person name="Floudas D."/>
            <person name="Sun H."/>
            <person name="Yadav J.S."/>
            <person name="Pangilinan J."/>
            <person name="Larsson K.H."/>
            <person name="Matsuura K."/>
            <person name="Barry K."/>
            <person name="Labutti K."/>
            <person name="Kuo R."/>
            <person name="Ohm R.A."/>
            <person name="Bhattacharya S.S."/>
            <person name="Shirouzu T."/>
            <person name="Yoshinaga Y."/>
            <person name="Martin F.M."/>
            <person name="Grigoriev I.V."/>
            <person name="Hibbett D.S."/>
        </authorList>
    </citation>
    <scope>NUCLEOTIDE SEQUENCE [LARGE SCALE GENOMIC DNA]</scope>
    <source>
        <strain evidence="15 16">L-15889</strain>
    </source>
</reference>
<evidence type="ECO:0000256" key="4">
    <source>
        <dbReference type="ARBA" id="ARBA00010617"/>
    </source>
</evidence>
<dbReference type="PRINTS" id="PR00385">
    <property type="entry name" value="P450"/>
</dbReference>
<dbReference type="InterPro" id="IPR036396">
    <property type="entry name" value="Cyt_P450_sf"/>
</dbReference>
<protein>
    <submittedName>
        <fullName evidence="15">Cytochrome P450</fullName>
    </submittedName>
</protein>
<dbReference type="SUPFAM" id="SSF48264">
    <property type="entry name" value="Cytochrome P450"/>
    <property type="match status" value="1"/>
</dbReference>
<organism evidence="15 16">
    <name type="scientific">Daedalea quercina L-15889</name>
    <dbReference type="NCBI Taxonomy" id="1314783"/>
    <lineage>
        <taxon>Eukaryota</taxon>
        <taxon>Fungi</taxon>
        <taxon>Dikarya</taxon>
        <taxon>Basidiomycota</taxon>
        <taxon>Agaricomycotina</taxon>
        <taxon>Agaricomycetes</taxon>
        <taxon>Polyporales</taxon>
        <taxon>Fomitopsis</taxon>
    </lineage>
</organism>
<keyword evidence="11 14" id="KW-0503">Monooxygenase</keyword>
<evidence type="ECO:0000256" key="2">
    <source>
        <dbReference type="ARBA" id="ARBA00004167"/>
    </source>
</evidence>
<dbReference type="GO" id="GO:0016020">
    <property type="term" value="C:membrane"/>
    <property type="evidence" value="ECO:0007669"/>
    <property type="project" value="UniProtKB-SubCell"/>
</dbReference>
<dbReference type="EMBL" id="KV429089">
    <property type="protein sequence ID" value="KZT66444.1"/>
    <property type="molecule type" value="Genomic_DNA"/>
</dbReference>
<evidence type="ECO:0000256" key="8">
    <source>
        <dbReference type="ARBA" id="ARBA00022989"/>
    </source>
</evidence>
<dbReference type="InterPro" id="IPR001128">
    <property type="entry name" value="Cyt_P450"/>
</dbReference>
<dbReference type="InterPro" id="IPR050364">
    <property type="entry name" value="Cytochrome_P450_fung"/>
</dbReference>
<feature type="binding site" description="axial binding residue" evidence="13">
    <location>
        <position position="441"/>
    </location>
    <ligand>
        <name>heme</name>
        <dbReference type="ChEBI" id="CHEBI:30413"/>
    </ligand>
    <ligandPart>
        <name>Fe</name>
        <dbReference type="ChEBI" id="CHEBI:18248"/>
    </ligandPart>
</feature>
<evidence type="ECO:0000256" key="3">
    <source>
        <dbReference type="ARBA" id="ARBA00005179"/>
    </source>
</evidence>
<proteinExistence type="inferred from homology"/>
<comment type="subcellular location">
    <subcellularLocation>
        <location evidence="2">Membrane</location>
        <topology evidence="2">Single-pass membrane protein</topology>
    </subcellularLocation>
</comment>
<keyword evidence="16" id="KW-1185">Reference proteome</keyword>
<evidence type="ECO:0000313" key="16">
    <source>
        <dbReference type="Proteomes" id="UP000076727"/>
    </source>
</evidence>
<dbReference type="STRING" id="1314783.A0A165N2Z2"/>
<gene>
    <name evidence="15" type="ORF">DAEQUDRAFT_768022</name>
</gene>
<keyword evidence="10 13" id="KW-0408">Iron</keyword>
<dbReference type="Pfam" id="PF00067">
    <property type="entry name" value="p450"/>
    <property type="match status" value="1"/>
</dbReference>
<evidence type="ECO:0000256" key="13">
    <source>
        <dbReference type="PIRSR" id="PIRSR602401-1"/>
    </source>
</evidence>
<accession>A0A165N2Z2</accession>
<evidence type="ECO:0000256" key="12">
    <source>
        <dbReference type="ARBA" id="ARBA00023136"/>
    </source>
</evidence>
<dbReference type="GO" id="GO:0004497">
    <property type="term" value="F:monooxygenase activity"/>
    <property type="evidence" value="ECO:0007669"/>
    <property type="project" value="UniProtKB-KW"/>
</dbReference>
<evidence type="ECO:0000256" key="7">
    <source>
        <dbReference type="ARBA" id="ARBA00022723"/>
    </source>
</evidence>
<keyword evidence="8" id="KW-1133">Transmembrane helix</keyword>
<dbReference type="PRINTS" id="PR00463">
    <property type="entry name" value="EP450I"/>
</dbReference>
<dbReference type="AlphaFoldDB" id="A0A165N2Z2"/>
<dbReference type="OrthoDB" id="2789670at2759"/>